<dbReference type="PANTHER" id="PTHR11662:SF405">
    <property type="entry name" value="PROTEIN CBG12249"/>
    <property type="match status" value="1"/>
</dbReference>
<comment type="subcellular location">
    <subcellularLocation>
        <location evidence="1">Membrane</location>
        <topology evidence="1">Multi-pass membrane protein</topology>
    </subcellularLocation>
</comment>
<evidence type="ECO:0000313" key="5">
    <source>
        <dbReference type="EMBL" id="KAK6736040.1"/>
    </source>
</evidence>
<keyword evidence="3" id="KW-1133">Transmembrane helix</keyword>
<evidence type="ECO:0000256" key="1">
    <source>
        <dbReference type="ARBA" id="ARBA00004141"/>
    </source>
</evidence>
<sequence length="138" mass="14925">MIGLFNSTYMNVNLAITMTCMVNSTAIAIAEDIDTGGDWSKDPNLTSAFGTSDTCSSAPGTRTVLDYGSFIYPCINTIVASWFPMDERSTAVALFTTGNQVALFFGNPFAARLCDSRFGWQAVYHSSARPFESTNALD</sequence>
<keyword evidence="6" id="KW-1185">Reference proteome</keyword>
<evidence type="ECO:0000256" key="3">
    <source>
        <dbReference type="ARBA" id="ARBA00022989"/>
    </source>
</evidence>
<gene>
    <name evidence="5" type="primary">Necator_chrII.g6780</name>
    <name evidence="5" type="ORF">RB195_018987</name>
</gene>
<dbReference type="Gene3D" id="1.20.1250.20">
    <property type="entry name" value="MFS general substrate transporter like domains"/>
    <property type="match status" value="1"/>
</dbReference>
<name>A0ABR1CDW2_NECAM</name>
<dbReference type="SUPFAM" id="SSF103473">
    <property type="entry name" value="MFS general substrate transporter"/>
    <property type="match status" value="1"/>
</dbReference>
<proteinExistence type="predicted"/>
<reference evidence="5 6" key="1">
    <citation type="submission" date="2023-08" db="EMBL/GenBank/DDBJ databases">
        <title>A Necator americanus chromosomal reference genome.</title>
        <authorList>
            <person name="Ilik V."/>
            <person name="Petrzelkova K.J."/>
            <person name="Pardy F."/>
            <person name="Fuh T."/>
            <person name="Niatou-Singa F.S."/>
            <person name="Gouil Q."/>
            <person name="Baker L."/>
            <person name="Ritchie M.E."/>
            <person name="Jex A.R."/>
            <person name="Gazzola D."/>
            <person name="Li H."/>
            <person name="Toshio Fujiwara R."/>
            <person name="Zhan B."/>
            <person name="Aroian R.V."/>
            <person name="Pafco B."/>
            <person name="Schwarz E.M."/>
        </authorList>
    </citation>
    <scope>NUCLEOTIDE SEQUENCE [LARGE SCALE GENOMIC DNA]</scope>
    <source>
        <strain evidence="5 6">Aroian</strain>
        <tissue evidence="5">Whole animal</tissue>
    </source>
</reference>
<evidence type="ECO:0000256" key="2">
    <source>
        <dbReference type="ARBA" id="ARBA00022692"/>
    </source>
</evidence>
<keyword evidence="2" id="KW-0812">Transmembrane</keyword>
<organism evidence="5 6">
    <name type="scientific">Necator americanus</name>
    <name type="common">Human hookworm</name>
    <dbReference type="NCBI Taxonomy" id="51031"/>
    <lineage>
        <taxon>Eukaryota</taxon>
        <taxon>Metazoa</taxon>
        <taxon>Ecdysozoa</taxon>
        <taxon>Nematoda</taxon>
        <taxon>Chromadorea</taxon>
        <taxon>Rhabditida</taxon>
        <taxon>Rhabditina</taxon>
        <taxon>Rhabditomorpha</taxon>
        <taxon>Strongyloidea</taxon>
        <taxon>Ancylostomatidae</taxon>
        <taxon>Bunostominae</taxon>
        <taxon>Necator</taxon>
    </lineage>
</organism>
<accession>A0ABR1CDW2</accession>
<evidence type="ECO:0000256" key="4">
    <source>
        <dbReference type="ARBA" id="ARBA00023136"/>
    </source>
</evidence>
<comment type="caution">
    <text evidence="5">The sequence shown here is derived from an EMBL/GenBank/DDBJ whole genome shotgun (WGS) entry which is preliminary data.</text>
</comment>
<dbReference type="InterPro" id="IPR036259">
    <property type="entry name" value="MFS_trans_sf"/>
</dbReference>
<evidence type="ECO:0000313" key="6">
    <source>
        <dbReference type="Proteomes" id="UP001303046"/>
    </source>
</evidence>
<dbReference type="InterPro" id="IPR011701">
    <property type="entry name" value="MFS"/>
</dbReference>
<dbReference type="Proteomes" id="UP001303046">
    <property type="component" value="Unassembled WGS sequence"/>
</dbReference>
<dbReference type="EMBL" id="JAVFWL010000002">
    <property type="protein sequence ID" value="KAK6736040.1"/>
    <property type="molecule type" value="Genomic_DNA"/>
</dbReference>
<dbReference type="InterPro" id="IPR050382">
    <property type="entry name" value="MFS_Na/Anion_cotransporter"/>
</dbReference>
<dbReference type="PANTHER" id="PTHR11662">
    <property type="entry name" value="SOLUTE CARRIER FAMILY 17"/>
    <property type="match status" value="1"/>
</dbReference>
<keyword evidence="4" id="KW-0472">Membrane</keyword>
<dbReference type="Pfam" id="PF07690">
    <property type="entry name" value="MFS_1"/>
    <property type="match status" value="1"/>
</dbReference>
<protein>
    <submittedName>
        <fullName evidence="5">Uncharacterized protein</fullName>
    </submittedName>
</protein>